<evidence type="ECO:0000256" key="1">
    <source>
        <dbReference type="SAM" id="SignalP"/>
    </source>
</evidence>
<feature type="signal peptide" evidence="1">
    <location>
        <begin position="1"/>
        <end position="25"/>
    </location>
</feature>
<protein>
    <submittedName>
        <fullName evidence="2">Uncharacterized protein</fullName>
    </submittedName>
</protein>
<accession>A0ABT9R569</accession>
<feature type="chain" id="PRO_5046864063" evidence="1">
    <location>
        <begin position="26"/>
        <end position="203"/>
    </location>
</feature>
<dbReference type="RefSeq" id="WP_306862148.1">
    <property type="nucleotide sequence ID" value="NZ_JAUSRB010000002.1"/>
</dbReference>
<evidence type="ECO:0000313" key="2">
    <source>
        <dbReference type="EMBL" id="MDP9864386.1"/>
    </source>
</evidence>
<gene>
    <name evidence="2" type="ORF">J2S55_003652</name>
</gene>
<sequence>MIKFVLSGAAVALLLCGAAAAPASASSTREIPKGFLKYEHKEARNKVFNWKVSDRAQPLALLTDCPGKRPSVRKAEDSRTVTARGDSDYRYAEQLVVMPSPEAAQQVMKGVRAGAASCATKKLAVKTRPIAKLGDEAFTFSAQDVTADSLGGAERAVVVRRGSSVLLYSEFTAYGKVGKHDFGGLLADAGAVTPRLCQAAKEC</sequence>
<keyword evidence="1" id="KW-0732">Signal</keyword>
<comment type="caution">
    <text evidence="2">The sequence shown here is derived from an EMBL/GenBank/DDBJ whole genome shotgun (WGS) entry which is preliminary data.</text>
</comment>
<organism evidence="2 3">
    <name type="scientific">Streptosporangium brasiliense</name>
    <dbReference type="NCBI Taxonomy" id="47480"/>
    <lineage>
        <taxon>Bacteria</taxon>
        <taxon>Bacillati</taxon>
        <taxon>Actinomycetota</taxon>
        <taxon>Actinomycetes</taxon>
        <taxon>Streptosporangiales</taxon>
        <taxon>Streptosporangiaceae</taxon>
        <taxon>Streptosporangium</taxon>
    </lineage>
</organism>
<reference evidence="2 3" key="1">
    <citation type="submission" date="2023-07" db="EMBL/GenBank/DDBJ databases">
        <title>Sequencing the genomes of 1000 actinobacteria strains.</title>
        <authorList>
            <person name="Klenk H.-P."/>
        </authorList>
    </citation>
    <scope>NUCLEOTIDE SEQUENCE [LARGE SCALE GENOMIC DNA]</scope>
    <source>
        <strain evidence="2 3">DSM 44109</strain>
    </source>
</reference>
<keyword evidence="3" id="KW-1185">Reference proteome</keyword>
<evidence type="ECO:0000313" key="3">
    <source>
        <dbReference type="Proteomes" id="UP001230426"/>
    </source>
</evidence>
<proteinExistence type="predicted"/>
<dbReference type="EMBL" id="JAUSRB010000002">
    <property type="protein sequence ID" value="MDP9864386.1"/>
    <property type="molecule type" value="Genomic_DNA"/>
</dbReference>
<dbReference type="Proteomes" id="UP001230426">
    <property type="component" value="Unassembled WGS sequence"/>
</dbReference>
<name>A0ABT9R569_9ACTN</name>